<dbReference type="RefSeq" id="WP_135251787.1">
    <property type="nucleotide sequence ID" value="NZ_SMLK01000015.1"/>
</dbReference>
<dbReference type="OrthoDB" id="9787920at2"/>
<reference evidence="2 3" key="1">
    <citation type="submission" date="2019-03" db="EMBL/GenBank/DDBJ databases">
        <title>Ramlibacter sp. 18x22-1, whole genome shotgun sequence.</title>
        <authorList>
            <person name="Zhang X."/>
            <person name="Feng G."/>
            <person name="Zhu H."/>
        </authorList>
    </citation>
    <scope>NUCLEOTIDE SEQUENCE [LARGE SCALE GENOMIC DNA]</scope>
    <source>
        <strain evidence="2 3">18x22-1</strain>
    </source>
</reference>
<dbReference type="Pfam" id="PF13508">
    <property type="entry name" value="Acetyltransf_7"/>
    <property type="match status" value="1"/>
</dbReference>
<dbReference type="Gene3D" id="3.40.630.30">
    <property type="match status" value="1"/>
</dbReference>
<dbReference type="PROSITE" id="PS51186">
    <property type="entry name" value="GNAT"/>
    <property type="match status" value="1"/>
</dbReference>
<dbReference type="InterPro" id="IPR016181">
    <property type="entry name" value="Acyl_CoA_acyltransferase"/>
</dbReference>
<gene>
    <name evidence="2" type="ORF">EZ216_21130</name>
</gene>
<dbReference type="GO" id="GO:0016747">
    <property type="term" value="F:acyltransferase activity, transferring groups other than amino-acyl groups"/>
    <property type="evidence" value="ECO:0007669"/>
    <property type="project" value="InterPro"/>
</dbReference>
<keyword evidence="2" id="KW-0808">Transferase</keyword>
<dbReference type="EMBL" id="SMLK01000015">
    <property type="protein sequence ID" value="TFY96170.1"/>
    <property type="molecule type" value="Genomic_DNA"/>
</dbReference>
<dbReference type="InterPro" id="IPR000182">
    <property type="entry name" value="GNAT_dom"/>
</dbReference>
<keyword evidence="3" id="KW-1185">Reference proteome</keyword>
<evidence type="ECO:0000313" key="3">
    <source>
        <dbReference type="Proteomes" id="UP000297839"/>
    </source>
</evidence>
<accession>A0A4Z0BBX7</accession>
<name>A0A4Z0BBX7_9BURK</name>
<dbReference type="CDD" id="cd04301">
    <property type="entry name" value="NAT_SF"/>
    <property type="match status" value="1"/>
</dbReference>
<evidence type="ECO:0000313" key="2">
    <source>
        <dbReference type="EMBL" id="TFY96170.1"/>
    </source>
</evidence>
<organism evidence="2 3">
    <name type="scientific">Ramlibacter humi</name>
    <dbReference type="NCBI Taxonomy" id="2530451"/>
    <lineage>
        <taxon>Bacteria</taxon>
        <taxon>Pseudomonadati</taxon>
        <taxon>Pseudomonadota</taxon>
        <taxon>Betaproteobacteria</taxon>
        <taxon>Burkholderiales</taxon>
        <taxon>Comamonadaceae</taxon>
        <taxon>Ramlibacter</taxon>
    </lineage>
</organism>
<feature type="domain" description="N-acetyltransferase" evidence="1">
    <location>
        <begin position="3"/>
        <end position="139"/>
    </location>
</feature>
<comment type="caution">
    <text evidence="2">The sequence shown here is derived from an EMBL/GenBank/DDBJ whole genome shotgun (WGS) entry which is preliminary data.</text>
</comment>
<dbReference type="SUPFAM" id="SSF55729">
    <property type="entry name" value="Acyl-CoA N-acyltransferases (Nat)"/>
    <property type="match status" value="1"/>
</dbReference>
<protein>
    <submittedName>
        <fullName evidence="2">N-acetyltransferase</fullName>
    </submittedName>
</protein>
<evidence type="ECO:0000259" key="1">
    <source>
        <dbReference type="PROSITE" id="PS51186"/>
    </source>
</evidence>
<proteinExistence type="predicted"/>
<sequence length="139" mass="15934">MNYTVAPATGDEVRSGYVGRQLREFNYRYVGEYPEVQYIRLNARDSKAQVVGGLRAIVAMHWLRVEVLWVSDDLRGKGIGSQLLVEAERLARGLGARNAALETFEWQAPQFYARHGYEEVARMDKYIGNFYLAIMRKAL</sequence>
<dbReference type="AlphaFoldDB" id="A0A4Z0BBX7"/>
<dbReference type="Proteomes" id="UP000297839">
    <property type="component" value="Unassembled WGS sequence"/>
</dbReference>